<evidence type="ECO:0000313" key="2">
    <source>
        <dbReference type="EMBL" id="MUV15489.1"/>
    </source>
</evidence>
<dbReference type="AlphaFoldDB" id="A0A7C9I788"/>
<keyword evidence="1" id="KW-0472">Membrane</keyword>
<accession>A0A7C9I788</accession>
<dbReference type="RefSeq" id="WP_156643081.1">
    <property type="nucleotide sequence ID" value="NZ_WOXT01000005.1"/>
</dbReference>
<feature type="transmembrane region" description="Helical" evidence="1">
    <location>
        <begin position="50"/>
        <end position="78"/>
    </location>
</feature>
<evidence type="ECO:0000256" key="1">
    <source>
        <dbReference type="SAM" id="Phobius"/>
    </source>
</evidence>
<feature type="transmembrane region" description="Helical" evidence="1">
    <location>
        <begin position="7"/>
        <end position="30"/>
    </location>
</feature>
<proteinExistence type="predicted"/>
<keyword evidence="1" id="KW-1133">Transmembrane helix</keyword>
<reference evidence="2 3" key="1">
    <citation type="submission" date="2019-12" db="EMBL/GenBank/DDBJ databases">
        <authorList>
            <person name="Xu J."/>
        </authorList>
    </citation>
    <scope>NUCLEOTIDE SEQUENCE [LARGE SCALE GENOMIC DNA]</scope>
    <source>
        <strain evidence="2 3">HX-5-24</strain>
    </source>
</reference>
<dbReference type="Proteomes" id="UP000479692">
    <property type="component" value="Unassembled WGS sequence"/>
</dbReference>
<gene>
    <name evidence="2" type="ORF">GN331_14880</name>
</gene>
<keyword evidence="1" id="KW-0812">Transmembrane</keyword>
<organism evidence="2 3">
    <name type="scientific">Noviluteimonas gilva</name>
    <dbReference type="NCBI Taxonomy" id="2682097"/>
    <lineage>
        <taxon>Bacteria</taxon>
        <taxon>Pseudomonadati</taxon>
        <taxon>Pseudomonadota</taxon>
        <taxon>Gammaproteobacteria</taxon>
        <taxon>Lysobacterales</taxon>
        <taxon>Lysobacteraceae</taxon>
        <taxon>Noviluteimonas</taxon>
    </lineage>
</organism>
<keyword evidence="3" id="KW-1185">Reference proteome</keyword>
<name>A0A7C9I788_9GAMM</name>
<protein>
    <submittedName>
        <fullName evidence="2">Uncharacterized protein</fullName>
    </submittedName>
</protein>
<sequence length="118" mass="13445">MAGRLPNVVGLLSFAFTGLPSIFLAFHIALRTFWPCPEGGCAIVGWSDRLHLIGSVAGVCTMIVAFMLLLQFPFVVLLRPFLDRATTEQLMFQLRIPGFDWYESLMRRWVGLLWRERA</sequence>
<comment type="caution">
    <text evidence="2">The sequence shown here is derived from an EMBL/GenBank/DDBJ whole genome shotgun (WGS) entry which is preliminary data.</text>
</comment>
<evidence type="ECO:0000313" key="3">
    <source>
        <dbReference type="Proteomes" id="UP000479692"/>
    </source>
</evidence>
<dbReference type="EMBL" id="WOXT01000005">
    <property type="protein sequence ID" value="MUV15489.1"/>
    <property type="molecule type" value="Genomic_DNA"/>
</dbReference>